<proteinExistence type="predicted"/>
<dbReference type="NCBIfam" id="TIGR01444">
    <property type="entry name" value="fkbM_fam"/>
    <property type="match status" value="1"/>
</dbReference>
<dbReference type="Pfam" id="PF05050">
    <property type="entry name" value="Methyltransf_21"/>
    <property type="match status" value="1"/>
</dbReference>
<dbReference type="EMBL" id="LT629785">
    <property type="protein sequence ID" value="SDU34468.1"/>
    <property type="molecule type" value="Genomic_DNA"/>
</dbReference>
<dbReference type="PANTHER" id="PTHR36973:SF4">
    <property type="entry name" value="NODULATION PROTEIN"/>
    <property type="match status" value="1"/>
</dbReference>
<name>A0A1H2HSF1_9PSED</name>
<protein>
    <submittedName>
        <fullName evidence="3">Methyltransferase, FkbM family</fullName>
    </submittedName>
</protein>
<accession>A0A1H2HSF1</accession>
<evidence type="ECO:0000259" key="2">
    <source>
        <dbReference type="Pfam" id="PF05050"/>
    </source>
</evidence>
<keyword evidence="3" id="KW-0489">Methyltransferase</keyword>
<organism evidence="3 4">
    <name type="scientific">Pseudomonas pohangensis</name>
    <dbReference type="NCBI Taxonomy" id="364197"/>
    <lineage>
        <taxon>Bacteria</taxon>
        <taxon>Pseudomonadati</taxon>
        <taxon>Pseudomonadota</taxon>
        <taxon>Gammaproteobacteria</taxon>
        <taxon>Pseudomonadales</taxon>
        <taxon>Pseudomonadaceae</taxon>
        <taxon>Pseudomonas</taxon>
    </lineage>
</organism>
<evidence type="ECO:0000313" key="4">
    <source>
        <dbReference type="Proteomes" id="UP000243232"/>
    </source>
</evidence>
<sequence>MPFISYAQNFEDVILWRVFKLFGPGRYIDVGANHPTHDSVTKSLYERGWRGINIEPVEHYYQALCAERPEDVTLCVAVGEAQGELTFYEDRNTGLSTLSEEMRDIQQAAGIQFTPRTVRVSRLDAICEQYLPPSEPFHFLKIDVEGFEEQVLRGMDFARFRPWLVMLESPFIKRPAWESLILEAGYQYAYCDGINWYYLAQEHPELIPCFSIPPNILDEFQLCHGHPLSYPIEADQQLKMALADAMRRADEAEAQLATMHSSRSWKLLHALAGIKRRLFR</sequence>
<dbReference type="STRING" id="364197.SAMN05216296_3212"/>
<dbReference type="RefSeq" id="WP_090197642.1">
    <property type="nucleotide sequence ID" value="NZ_LT629785.1"/>
</dbReference>
<dbReference type="PANTHER" id="PTHR36973">
    <property type="entry name" value="SLL1456 PROTEIN-RELATED"/>
    <property type="match status" value="1"/>
</dbReference>
<dbReference type="InterPro" id="IPR053188">
    <property type="entry name" value="FkbM_Methyltransferase"/>
</dbReference>
<dbReference type="InterPro" id="IPR006342">
    <property type="entry name" value="FkbM_mtfrase"/>
</dbReference>
<feature type="coiled-coil region" evidence="1">
    <location>
        <begin position="235"/>
        <end position="262"/>
    </location>
</feature>
<feature type="domain" description="Methyltransferase FkbM" evidence="2">
    <location>
        <begin position="29"/>
        <end position="188"/>
    </location>
</feature>
<dbReference type="OrthoDB" id="9810122at2"/>
<keyword evidence="3" id="KW-0808">Transferase</keyword>
<dbReference type="SUPFAM" id="SSF53335">
    <property type="entry name" value="S-adenosyl-L-methionine-dependent methyltransferases"/>
    <property type="match status" value="1"/>
</dbReference>
<dbReference type="GO" id="GO:0032259">
    <property type="term" value="P:methylation"/>
    <property type="evidence" value="ECO:0007669"/>
    <property type="project" value="UniProtKB-KW"/>
</dbReference>
<dbReference type="Proteomes" id="UP000243232">
    <property type="component" value="Chromosome I"/>
</dbReference>
<dbReference type="GO" id="GO:0008171">
    <property type="term" value="F:O-methyltransferase activity"/>
    <property type="evidence" value="ECO:0007669"/>
    <property type="project" value="TreeGrafter"/>
</dbReference>
<evidence type="ECO:0000313" key="3">
    <source>
        <dbReference type="EMBL" id="SDU34468.1"/>
    </source>
</evidence>
<dbReference type="InterPro" id="IPR029063">
    <property type="entry name" value="SAM-dependent_MTases_sf"/>
</dbReference>
<dbReference type="AlphaFoldDB" id="A0A1H2HSF1"/>
<evidence type="ECO:0000256" key="1">
    <source>
        <dbReference type="SAM" id="Coils"/>
    </source>
</evidence>
<keyword evidence="1" id="KW-0175">Coiled coil</keyword>
<dbReference type="Gene3D" id="3.40.50.150">
    <property type="entry name" value="Vaccinia Virus protein VP39"/>
    <property type="match status" value="1"/>
</dbReference>
<reference evidence="4" key="1">
    <citation type="submission" date="2016-10" db="EMBL/GenBank/DDBJ databases">
        <authorList>
            <person name="Varghese N."/>
            <person name="Submissions S."/>
        </authorList>
    </citation>
    <scope>NUCLEOTIDE SEQUENCE [LARGE SCALE GENOMIC DNA]</scope>
    <source>
        <strain evidence="4">DSM 17875</strain>
    </source>
</reference>
<gene>
    <name evidence="3" type="ORF">SAMN05216296_3212</name>
</gene>
<keyword evidence="4" id="KW-1185">Reference proteome</keyword>